<dbReference type="Pfam" id="PF23788">
    <property type="entry name" value="EDRF1_N"/>
    <property type="match status" value="1"/>
</dbReference>
<evidence type="ECO:0000259" key="2">
    <source>
        <dbReference type="Pfam" id="PF23788"/>
    </source>
</evidence>
<feature type="compositionally biased region" description="Basic and acidic residues" evidence="1">
    <location>
        <begin position="604"/>
        <end position="618"/>
    </location>
</feature>
<feature type="compositionally biased region" description="Low complexity" evidence="1">
    <location>
        <begin position="202"/>
        <end position="211"/>
    </location>
</feature>
<feature type="domain" description="EDRF1 N-terminal" evidence="2">
    <location>
        <begin position="444"/>
        <end position="585"/>
    </location>
</feature>
<proteinExistence type="predicted"/>
<dbReference type="OrthoDB" id="419432at2759"/>
<feature type="region of interest" description="Disordered" evidence="1">
    <location>
        <begin position="138"/>
        <end position="158"/>
    </location>
</feature>
<evidence type="ECO:0000313" key="4">
    <source>
        <dbReference type="Proteomes" id="UP000751190"/>
    </source>
</evidence>
<protein>
    <recommendedName>
        <fullName evidence="2">EDRF1 N-terminal domain-containing protein</fullName>
    </recommendedName>
</protein>
<feature type="region of interest" description="Disordered" evidence="1">
    <location>
        <begin position="1199"/>
        <end position="1258"/>
    </location>
</feature>
<dbReference type="Proteomes" id="UP000751190">
    <property type="component" value="Unassembled WGS sequence"/>
</dbReference>
<feature type="region of interest" description="Disordered" evidence="1">
    <location>
        <begin position="184"/>
        <end position="304"/>
    </location>
</feature>
<reference evidence="3" key="1">
    <citation type="submission" date="2021-05" db="EMBL/GenBank/DDBJ databases">
        <title>The genome of the haptophyte Pavlova lutheri (Diacronema luteri, Pavlovales) - a model for lipid biosynthesis in eukaryotic algae.</title>
        <authorList>
            <person name="Hulatt C.J."/>
            <person name="Posewitz M.C."/>
        </authorList>
    </citation>
    <scope>NUCLEOTIDE SEQUENCE</scope>
    <source>
        <strain evidence="3">NIVA-4/92</strain>
    </source>
</reference>
<feature type="region of interest" description="Disordered" evidence="1">
    <location>
        <begin position="324"/>
        <end position="357"/>
    </location>
</feature>
<feature type="region of interest" description="Disordered" evidence="1">
    <location>
        <begin position="662"/>
        <end position="684"/>
    </location>
</feature>
<keyword evidence="4" id="KW-1185">Reference proteome</keyword>
<feature type="compositionally biased region" description="Low complexity" evidence="1">
    <location>
        <begin position="744"/>
        <end position="787"/>
    </location>
</feature>
<evidence type="ECO:0000256" key="1">
    <source>
        <dbReference type="SAM" id="MobiDB-lite"/>
    </source>
</evidence>
<dbReference type="PANTHER" id="PTHR15000">
    <property type="entry name" value="ERYTHROID DIFFERENTIATION-RELATED FACTOR 1"/>
    <property type="match status" value="1"/>
</dbReference>
<feature type="compositionally biased region" description="Basic and acidic residues" evidence="1">
    <location>
        <begin position="326"/>
        <end position="342"/>
    </location>
</feature>
<feature type="compositionally biased region" description="Pro residues" evidence="1">
    <location>
        <begin position="212"/>
        <end position="224"/>
    </location>
</feature>
<feature type="region of interest" description="Disordered" evidence="1">
    <location>
        <begin position="737"/>
        <end position="787"/>
    </location>
</feature>
<feature type="compositionally biased region" description="Basic and acidic residues" evidence="1">
    <location>
        <begin position="664"/>
        <end position="684"/>
    </location>
</feature>
<accession>A0A8J6CER2</accession>
<feature type="compositionally biased region" description="Low complexity" evidence="1">
    <location>
        <begin position="260"/>
        <end position="271"/>
    </location>
</feature>
<gene>
    <name evidence="3" type="ORF">KFE25_000496</name>
</gene>
<dbReference type="PANTHER" id="PTHR15000:SF1">
    <property type="entry name" value="ERYTHROID DIFFERENTIATION-RELATED FACTOR 1"/>
    <property type="match status" value="1"/>
</dbReference>
<feature type="region of interest" description="Disordered" evidence="1">
    <location>
        <begin position="587"/>
        <end position="634"/>
    </location>
</feature>
<organism evidence="3 4">
    <name type="scientific">Diacronema lutheri</name>
    <name type="common">Unicellular marine alga</name>
    <name type="synonym">Monochrysis lutheri</name>
    <dbReference type="NCBI Taxonomy" id="2081491"/>
    <lineage>
        <taxon>Eukaryota</taxon>
        <taxon>Haptista</taxon>
        <taxon>Haptophyta</taxon>
        <taxon>Pavlovophyceae</taxon>
        <taxon>Pavlovales</taxon>
        <taxon>Pavlovaceae</taxon>
        <taxon>Diacronema</taxon>
    </lineage>
</organism>
<feature type="compositionally biased region" description="Gly residues" evidence="1">
    <location>
        <begin position="592"/>
        <end position="603"/>
    </location>
</feature>
<sequence>MVKGANDGTTALVPVAPQVVRIWQLPAQTDLNALPANWSEGRLAHVPDGAITLPQRAIQQAPPAQSADRTELASSAILAHEEAASAHFVGSAETFKRLFKLPFSRAAVSVPIHRVGRALIVDGEPLLPEQQASAVRSSAARIKRVQPGGSERGGAPGRIKATIGAHDRLLYSKFVHHSIASGAASVGNDPSRPHALLTADQPAGGDSAAGGAPPPATPSSPPSPGWSTPKDAAVEPPGGGTGETRWTFWAPASSRRRSAQRAAQHTAAAAADARRRPSARNGHAPSSIAQGEGASADSTAPFGLPRPRSQLALWLSAGFDDDEDAAAERTAGERRVTDEAVPTRHAAGVRDSAAGCDPSDGLAASTATLSLAALEPHACASPEGARGSNARALAAAGVARVLSARAGPPAAPEAGAAAEPGARPAEPGARPSAREFLPRVASGFRQVVQWELCGWKLLLGSDTLVFGNAQHPAVTLQLCDLEREIAPTTCLDFWLDNVMAGVPEVAVCGHRRGIVSGYKVLRTEDVPCWPCQYGFAPAFDVDEVNESAARLLTFLQANCRGDGSTYHLLKEEDGAEVHLFEVRSLDRPTGADGAGGAGGAGGDDGQRGQRGQRDDGARGEGAADGGGGANARARDGSAPYAFAVGMLCYRLALTLGTHAAAGDPAEHARGGGAERAERTDGGGHAELQRQSLLSLASRLFTGGIHPLMHSLATAELARARARPRAAAVRAVAVRAGLPPGVNDGGATPATDAPARAAGASASDAAADAAETARAVPPDGRAADGGAAEWRQSNGVECLVRTLLAPVDFVAAAPAIDASDAGLSGVRARECTAAVAPLPQPQSAAAPVDAFATPEPRAADAAAARADADAIIAHVEALHHLACACTSAVAARSAEATPLLRLPALLDCHVSYLASDICDAAAALGARVRAACARARAAGAPPGPCTDALLACGALLRAALDNQASADPLLPGPLLRFGAVAAVPRAGPSAPRRGGAPRWVERAAFSRELLELAAALHASERAALAAAGGTLGGRGAPRGGNVDGADSADARAPAGATVRASARGLAALCSCASACDELCTSFRALGALGALGAGTRASARAADATGDVCTDGACADERADAEAEAERTALAWLCALLPPQSAAALLDESAQQPAGSDGDGDGEEACASICELSLEAAACALARALDASLREAGGTVGEAGARAHAGGNPGAAKPPPALAAPPPLPVTAEPRASPDGSASEPSPRRARTEGSVGAGAGAGGDRALLRARARQLADLCNEQGRAPLATSDPARADRLLGAARRLFDAVGDRANACLVQLNSAALWRARARALERGAMLAAPAAPGGGVRALSDEALALGASYLDQALRCLHDGAQTLGGARAARGPLAPLWVAARRELGGALAEMGALHATRARTLAALCRPSDAVSRSVRDALDFFDGALRACDEIAHVDAAAALAAASAELQLGALHAFEAMRTSAHCEQAARAKRTLAVRHLQRAASGATSAAARADAAPGAHARDGALLVEARRLGASAHLELAALHEASAAESAAAGSEPSAATLRRLDAAVEAAECAHALVLLAAGSGDAEASAQLGPVAVRARQSALRQAIAAHAKAGNAARADALKAAYRAVLAGVGANPPASPMPPRTSGDATP</sequence>
<dbReference type="InterPro" id="IPR056582">
    <property type="entry name" value="EDRF1_N"/>
</dbReference>
<dbReference type="GO" id="GO:0045893">
    <property type="term" value="P:positive regulation of DNA-templated transcription"/>
    <property type="evidence" value="ECO:0007669"/>
    <property type="project" value="TreeGrafter"/>
</dbReference>
<feature type="region of interest" description="Disordered" evidence="1">
    <location>
        <begin position="408"/>
        <end position="431"/>
    </location>
</feature>
<evidence type="ECO:0000313" key="3">
    <source>
        <dbReference type="EMBL" id="KAG8467180.1"/>
    </source>
</evidence>
<name>A0A8J6CER2_DIALT</name>
<feature type="compositionally biased region" description="Pro residues" evidence="1">
    <location>
        <begin position="1211"/>
        <end position="1224"/>
    </location>
</feature>
<comment type="caution">
    <text evidence="3">The sequence shown here is derived from an EMBL/GenBank/DDBJ whole genome shotgun (WGS) entry which is preliminary data.</text>
</comment>
<dbReference type="EMBL" id="JAGTXO010000006">
    <property type="protein sequence ID" value="KAG8467180.1"/>
    <property type="molecule type" value="Genomic_DNA"/>
</dbReference>